<dbReference type="InterPro" id="IPR001207">
    <property type="entry name" value="Transposase_mutator"/>
</dbReference>
<dbReference type="STRING" id="85558.T45_09197"/>
<evidence type="ECO:0000256" key="3">
    <source>
        <dbReference type="ARBA" id="ARBA00010961"/>
    </source>
</evidence>
<comment type="similarity">
    <text evidence="2">Belongs to the LOG family.</text>
</comment>
<evidence type="ECO:0000256" key="2">
    <source>
        <dbReference type="ARBA" id="ARBA00006763"/>
    </source>
</evidence>
<comment type="function">
    <text evidence="1">Required for the transposition of the insertion element.</text>
</comment>
<reference evidence="7 8" key="1">
    <citation type="journal article" date="2011" name="Plasmid">
        <title>Streptomyces turgidiscabies Car8 contains a modular pathogenicity island that shares virulence genes with other actinobacterial plant pathogens.</title>
        <authorList>
            <person name="Huguet-Tapia J.C."/>
            <person name="Badger J.H."/>
            <person name="Loria R."/>
            <person name="Pettis G.S."/>
        </authorList>
    </citation>
    <scope>NUCLEOTIDE SEQUENCE [LARGE SCALE GENOMIC DNA]</scope>
    <source>
        <strain evidence="7 8">Car8</strain>
    </source>
</reference>
<dbReference type="SUPFAM" id="SSF102405">
    <property type="entry name" value="MCP/YpsA-like"/>
    <property type="match status" value="1"/>
</dbReference>
<dbReference type="Pfam" id="PF00872">
    <property type="entry name" value="Transposase_mut"/>
    <property type="match status" value="1"/>
</dbReference>
<name>L7F553_STRT8</name>
<evidence type="ECO:0000256" key="6">
    <source>
        <dbReference type="ARBA" id="ARBA00023172"/>
    </source>
</evidence>
<keyword evidence="5" id="KW-0238">DNA-binding</keyword>
<gene>
    <name evidence="7" type="ORF">STRTUCAR8_01741</name>
</gene>
<evidence type="ECO:0000256" key="4">
    <source>
        <dbReference type="ARBA" id="ARBA00022578"/>
    </source>
</evidence>
<dbReference type="EMBL" id="AEJB01000361">
    <property type="protein sequence ID" value="ELP66254.1"/>
    <property type="molecule type" value="Genomic_DNA"/>
</dbReference>
<dbReference type="Pfam" id="PF03641">
    <property type="entry name" value="Lysine_decarbox"/>
    <property type="match status" value="1"/>
</dbReference>
<dbReference type="PANTHER" id="PTHR31223">
    <property type="entry name" value="LOG FAMILY PROTEIN YJL055W"/>
    <property type="match status" value="1"/>
</dbReference>
<evidence type="ECO:0000313" key="7">
    <source>
        <dbReference type="EMBL" id="ELP66254.1"/>
    </source>
</evidence>
<dbReference type="NCBIfam" id="TIGR00730">
    <property type="entry name" value="Rossman fold protein, TIGR00730 family"/>
    <property type="match status" value="1"/>
</dbReference>
<dbReference type="PANTHER" id="PTHR31223:SF70">
    <property type="entry name" value="LOG FAMILY PROTEIN YJL055W"/>
    <property type="match status" value="1"/>
</dbReference>
<dbReference type="GO" id="GO:0003677">
    <property type="term" value="F:DNA binding"/>
    <property type="evidence" value="ECO:0007669"/>
    <property type="project" value="UniProtKB-KW"/>
</dbReference>
<accession>L7F553</accession>
<dbReference type="InterPro" id="IPR031100">
    <property type="entry name" value="LOG_fam"/>
</dbReference>
<dbReference type="GO" id="GO:0016799">
    <property type="term" value="F:hydrolase activity, hydrolyzing N-glycosyl compounds"/>
    <property type="evidence" value="ECO:0007669"/>
    <property type="project" value="TreeGrafter"/>
</dbReference>
<dbReference type="GO" id="GO:0004803">
    <property type="term" value="F:transposase activity"/>
    <property type="evidence" value="ECO:0007669"/>
    <property type="project" value="InterPro"/>
</dbReference>
<dbReference type="GO" id="GO:0005829">
    <property type="term" value="C:cytosol"/>
    <property type="evidence" value="ECO:0007669"/>
    <property type="project" value="TreeGrafter"/>
</dbReference>
<evidence type="ECO:0000256" key="5">
    <source>
        <dbReference type="ARBA" id="ARBA00023125"/>
    </source>
</evidence>
<sequence length="317" mass="34100">MHVKIRDGHVANRPVYVAVAVTADGYREILGLWAGNGGEGAKYWQTVLTEIKNRGVRDVLMLVGDGLSAPPDAVNTVWPHAVVQTCVVHLIRASLHDLRCRHGRRGAYRGMSQRFPTTGNLRRGRPLKCVTVFCGATPGLAGIHTRAAAELGSAIARNGLRLVYGGATVGLMGTLADAALGAGGVVVGVIPQYLSVVPEAAHPGLTELHVVPDMHRRKAMMAELGDAFVALPGGVGTAEEFFEVLTWSHLRLHDKPCVLLDIHGYYRPLLAFIEHAVREGFIDSDTARRVIVCERVEQVFEVLRHVGIPGGIDTADA</sequence>
<dbReference type="Proteomes" id="UP000010931">
    <property type="component" value="Unassembled WGS sequence"/>
</dbReference>
<dbReference type="InterPro" id="IPR005269">
    <property type="entry name" value="LOG"/>
</dbReference>
<comment type="caution">
    <text evidence="7">The sequence shown here is derived from an EMBL/GenBank/DDBJ whole genome shotgun (WGS) entry which is preliminary data.</text>
</comment>
<keyword evidence="8" id="KW-1185">Reference proteome</keyword>
<dbReference type="AlphaFoldDB" id="L7F553"/>
<evidence type="ECO:0008006" key="9">
    <source>
        <dbReference type="Google" id="ProtNLM"/>
    </source>
</evidence>
<protein>
    <recommendedName>
        <fullName evidence="9">Cytokinin riboside 5'-monophosphate phosphoribohydrolase</fullName>
    </recommendedName>
</protein>
<comment type="similarity">
    <text evidence="3">Belongs to the transposase mutator family.</text>
</comment>
<dbReference type="PATRIC" id="fig|698760.3.peg.5276"/>
<dbReference type="GO" id="GO:0009691">
    <property type="term" value="P:cytokinin biosynthetic process"/>
    <property type="evidence" value="ECO:0007669"/>
    <property type="project" value="InterPro"/>
</dbReference>
<organism evidence="7 8">
    <name type="scientific">Streptomyces turgidiscabies (strain Car8)</name>
    <dbReference type="NCBI Taxonomy" id="698760"/>
    <lineage>
        <taxon>Bacteria</taxon>
        <taxon>Bacillati</taxon>
        <taxon>Actinomycetota</taxon>
        <taxon>Actinomycetes</taxon>
        <taxon>Kitasatosporales</taxon>
        <taxon>Streptomycetaceae</taxon>
        <taxon>Streptomyces</taxon>
    </lineage>
</organism>
<proteinExistence type="inferred from homology"/>
<dbReference type="Gene3D" id="3.40.50.450">
    <property type="match status" value="1"/>
</dbReference>
<evidence type="ECO:0000256" key="1">
    <source>
        <dbReference type="ARBA" id="ARBA00002190"/>
    </source>
</evidence>
<evidence type="ECO:0000313" key="8">
    <source>
        <dbReference type="Proteomes" id="UP000010931"/>
    </source>
</evidence>
<dbReference type="GO" id="GO:0006313">
    <property type="term" value="P:DNA transposition"/>
    <property type="evidence" value="ECO:0007669"/>
    <property type="project" value="InterPro"/>
</dbReference>
<keyword evidence="6" id="KW-0233">DNA recombination</keyword>
<keyword evidence="4" id="KW-0815">Transposition</keyword>